<dbReference type="OrthoDB" id="1426594at2"/>
<proteinExistence type="predicted"/>
<dbReference type="Pfam" id="PF13855">
    <property type="entry name" value="LRR_8"/>
    <property type="match status" value="1"/>
</dbReference>
<dbReference type="EMBL" id="WAAU01000013">
    <property type="protein sequence ID" value="KAB1158310.1"/>
    <property type="molecule type" value="Genomic_DNA"/>
</dbReference>
<keyword evidence="1" id="KW-0433">Leucine-rich repeat</keyword>
<name>A0A7J5ALE6_9FLAO</name>
<dbReference type="Proteomes" id="UP000467305">
    <property type="component" value="Unassembled WGS sequence"/>
</dbReference>
<organism evidence="3 4">
    <name type="scientific">Tenacibaculum aiptasiae</name>
    <dbReference type="NCBI Taxonomy" id="426481"/>
    <lineage>
        <taxon>Bacteria</taxon>
        <taxon>Pseudomonadati</taxon>
        <taxon>Bacteroidota</taxon>
        <taxon>Flavobacteriia</taxon>
        <taxon>Flavobacteriales</taxon>
        <taxon>Flavobacteriaceae</taxon>
        <taxon>Tenacibaculum</taxon>
    </lineage>
</organism>
<dbReference type="RefSeq" id="WP_150899724.1">
    <property type="nucleotide sequence ID" value="NZ_WAAU01000013.1"/>
</dbReference>
<dbReference type="InterPro" id="IPR025875">
    <property type="entry name" value="Leu-rich_rpt_4"/>
</dbReference>
<evidence type="ECO:0000313" key="3">
    <source>
        <dbReference type="EMBL" id="KAB1158310.1"/>
    </source>
</evidence>
<accession>A0A7J5ALE6</accession>
<evidence type="ECO:0000256" key="1">
    <source>
        <dbReference type="ARBA" id="ARBA00022614"/>
    </source>
</evidence>
<gene>
    <name evidence="3" type="ORF">F7018_08985</name>
</gene>
<dbReference type="InterPro" id="IPR001611">
    <property type="entry name" value="Leu-rich_rpt"/>
</dbReference>
<dbReference type="Pfam" id="PF00560">
    <property type="entry name" value="LRR_1"/>
    <property type="match status" value="2"/>
</dbReference>
<dbReference type="PROSITE" id="PS51450">
    <property type="entry name" value="LRR"/>
    <property type="match status" value="4"/>
</dbReference>
<dbReference type="PANTHER" id="PTHR48051">
    <property type="match status" value="1"/>
</dbReference>
<protein>
    <submittedName>
        <fullName evidence="3">Leucine-rich repeat domain-containing protein</fullName>
    </submittedName>
</protein>
<keyword evidence="2" id="KW-0677">Repeat</keyword>
<dbReference type="PRINTS" id="PR00019">
    <property type="entry name" value="LEURICHRPT"/>
</dbReference>
<dbReference type="InterPro" id="IPR032675">
    <property type="entry name" value="LRR_dom_sf"/>
</dbReference>
<dbReference type="SMART" id="SM00365">
    <property type="entry name" value="LRR_SD22"/>
    <property type="match status" value="4"/>
</dbReference>
<dbReference type="AlphaFoldDB" id="A0A7J5ALE6"/>
<reference evidence="3 4" key="1">
    <citation type="submission" date="2019-09" db="EMBL/GenBank/DDBJ databases">
        <authorList>
            <person name="Cao W.R."/>
        </authorList>
    </citation>
    <scope>NUCLEOTIDE SEQUENCE [LARGE SCALE GENOMIC DNA]</scope>
    <source>
        <strain evidence="4">a4</strain>
    </source>
</reference>
<comment type="caution">
    <text evidence="3">The sequence shown here is derived from an EMBL/GenBank/DDBJ whole genome shotgun (WGS) entry which is preliminary data.</text>
</comment>
<dbReference type="SMART" id="SM00364">
    <property type="entry name" value="LRR_BAC"/>
    <property type="match status" value="7"/>
</dbReference>
<evidence type="ECO:0000256" key="2">
    <source>
        <dbReference type="ARBA" id="ARBA00022737"/>
    </source>
</evidence>
<keyword evidence="4" id="KW-1185">Reference proteome</keyword>
<dbReference type="InterPro" id="IPR050216">
    <property type="entry name" value="LRR_domain-containing"/>
</dbReference>
<dbReference type="InterPro" id="IPR003591">
    <property type="entry name" value="Leu-rich_rpt_typical-subtyp"/>
</dbReference>
<sequence length="459" mass="53626">MSNYKENISSYIHEALIYLKKTKNLWIKEDHPEIIERLENWDWKTDLIKIEQRLQSAYKKILFEENIGTIAINWDDYYNNGVTLYFGSESEYQEWGDDDWLDWEIDLTDIINQIFGGIDKWYNEMEIELDLFKELFLGLVETAAIHSIKTKEFKQLKKHDTYLISSALWHDSEYDMIFNSKEPVVYKLSLREEYKKTIPEALEKGYYAFFGEKHNISTKWIRSNGSKEGVIPEEIGLFQNAEEIKAKNEYLKDLPDTLFSLSKLKDLDLSHNKLKSISQNITKLQNLNVFDISNNHLSHLPNELAELAELKRLNIEYNQLTKLPPLEKLPKLDSLSAHNNNIEEFSELPQSLTWLNLNSNELEQLPKSITNLKNLKTLVISNNSFHSVPKELLQLTSLESIELGGNPLEDLPKELLSLPKLREVRVIPNKFSIEKRKELREAFGDILFVGFDSDANSFM</sequence>
<evidence type="ECO:0000313" key="4">
    <source>
        <dbReference type="Proteomes" id="UP000467305"/>
    </source>
</evidence>
<dbReference type="Pfam" id="PF12799">
    <property type="entry name" value="LRR_4"/>
    <property type="match status" value="1"/>
</dbReference>
<dbReference type="PANTHER" id="PTHR48051:SF1">
    <property type="entry name" value="RAS SUPPRESSOR PROTEIN 1"/>
    <property type="match status" value="1"/>
</dbReference>
<dbReference type="SMART" id="SM00369">
    <property type="entry name" value="LRR_TYP"/>
    <property type="match status" value="6"/>
</dbReference>
<dbReference type="GO" id="GO:0005737">
    <property type="term" value="C:cytoplasm"/>
    <property type="evidence" value="ECO:0007669"/>
    <property type="project" value="TreeGrafter"/>
</dbReference>
<dbReference type="SUPFAM" id="SSF52058">
    <property type="entry name" value="L domain-like"/>
    <property type="match status" value="1"/>
</dbReference>
<dbReference type="Gene3D" id="3.80.10.10">
    <property type="entry name" value="Ribonuclease Inhibitor"/>
    <property type="match status" value="1"/>
</dbReference>